<keyword evidence="3" id="KW-1185">Reference proteome</keyword>
<dbReference type="Pfam" id="PF08240">
    <property type="entry name" value="ADH_N"/>
    <property type="match status" value="1"/>
</dbReference>
<dbReference type="STRING" id="34002.SAMN04489859_101631"/>
<dbReference type="OrthoDB" id="4190732at2"/>
<dbReference type="RefSeq" id="WP_090612772.1">
    <property type="nucleotide sequence ID" value="NZ_CP067124.1"/>
</dbReference>
<dbReference type="PANTHER" id="PTHR43677">
    <property type="entry name" value="SHORT-CHAIN DEHYDROGENASE/REDUCTASE"/>
    <property type="match status" value="1"/>
</dbReference>
<dbReference type="Pfam" id="PF00107">
    <property type="entry name" value="ADH_zinc_N"/>
    <property type="match status" value="1"/>
</dbReference>
<gene>
    <name evidence="2" type="ORF">SAMN04489859_101631</name>
</gene>
<organism evidence="2 3">
    <name type="scientific">Paracoccus alcaliphilus</name>
    <dbReference type="NCBI Taxonomy" id="34002"/>
    <lineage>
        <taxon>Bacteria</taxon>
        <taxon>Pseudomonadati</taxon>
        <taxon>Pseudomonadota</taxon>
        <taxon>Alphaproteobacteria</taxon>
        <taxon>Rhodobacterales</taxon>
        <taxon>Paracoccaceae</taxon>
        <taxon>Paracoccus</taxon>
    </lineage>
</organism>
<evidence type="ECO:0000259" key="1">
    <source>
        <dbReference type="SMART" id="SM00829"/>
    </source>
</evidence>
<dbReference type="InterPro" id="IPR051397">
    <property type="entry name" value="Zn-ADH-like_protein"/>
</dbReference>
<dbReference type="GO" id="GO:0016491">
    <property type="term" value="F:oxidoreductase activity"/>
    <property type="evidence" value="ECO:0007669"/>
    <property type="project" value="InterPro"/>
</dbReference>
<dbReference type="Gene3D" id="3.40.50.720">
    <property type="entry name" value="NAD(P)-binding Rossmann-like Domain"/>
    <property type="match status" value="1"/>
</dbReference>
<dbReference type="CDD" id="cd08241">
    <property type="entry name" value="QOR1"/>
    <property type="match status" value="1"/>
</dbReference>
<dbReference type="SUPFAM" id="SSF50129">
    <property type="entry name" value="GroES-like"/>
    <property type="match status" value="1"/>
</dbReference>
<dbReference type="Proteomes" id="UP000199054">
    <property type="component" value="Unassembled WGS sequence"/>
</dbReference>
<dbReference type="SMART" id="SM00829">
    <property type="entry name" value="PKS_ER"/>
    <property type="match status" value="1"/>
</dbReference>
<dbReference type="PANTHER" id="PTHR43677:SF4">
    <property type="entry name" value="QUINONE OXIDOREDUCTASE-LIKE PROTEIN 2"/>
    <property type="match status" value="1"/>
</dbReference>
<dbReference type="SUPFAM" id="SSF51735">
    <property type="entry name" value="NAD(P)-binding Rossmann-fold domains"/>
    <property type="match status" value="1"/>
</dbReference>
<dbReference type="InterPro" id="IPR013154">
    <property type="entry name" value="ADH-like_N"/>
</dbReference>
<proteinExistence type="predicted"/>
<dbReference type="InterPro" id="IPR036291">
    <property type="entry name" value="NAD(P)-bd_dom_sf"/>
</dbReference>
<reference evidence="2 3" key="1">
    <citation type="submission" date="2016-10" db="EMBL/GenBank/DDBJ databases">
        <authorList>
            <person name="de Groot N.N."/>
        </authorList>
    </citation>
    <scope>NUCLEOTIDE SEQUENCE [LARGE SCALE GENOMIC DNA]</scope>
    <source>
        <strain evidence="2 3">DSM 8512</strain>
    </source>
</reference>
<accession>A0A1H8JAT0</accession>
<sequence>MTDQTRIAMVAKPGQSPSLTLTSAPVRSGDDVLVRMRAAALNFADLLKAKGQYQEKSPFPFVPGLEGSGEVIEAPATSGLTPGQRVAVLWPGTMAEVISVPPLACIPIPDGMSHEQAAGFQIVYGTSHLALTDRARLQPQEVLAVLGAAGGVGLTAVEIGHAMGARVIGIARGAERLESVRRAGADHVIDSAECPDLKAALRDLGGVDVVYDPVGDAPGEAAFAALRPGGRFLLVGFAGGRPPALPLNHALVKNIAIHGLYWGAYQRLDPDALRSGMGQLFGLFTQGRLNPVAGHTLPLEKLADGYDLLHQRRAVGKIIVTL</sequence>
<dbReference type="InterPro" id="IPR020843">
    <property type="entry name" value="ER"/>
</dbReference>
<evidence type="ECO:0000313" key="3">
    <source>
        <dbReference type="Proteomes" id="UP000199054"/>
    </source>
</evidence>
<name>A0A1H8JAT0_9RHOB</name>
<dbReference type="EMBL" id="FODE01000016">
    <property type="protein sequence ID" value="SEN77218.1"/>
    <property type="molecule type" value="Genomic_DNA"/>
</dbReference>
<dbReference type="InterPro" id="IPR011032">
    <property type="entry name" value="GroES-like_sf"/>
</dbReference>
<protein>
    <submittedName>
        <fullName evidence="2">NADPH2:quinone reductase</fullName>
    </submittedName>
</protein>
<evidence type="ECO:0000313" key="2">
    <source>
        <dbReference type="EMBL" id="SEN77218.1"/>
    </source>
</evidence>
<dbReference type="Gene3D" id="3.90.180.10">
    <property type="entry name" value="Medium-chain alcohol dehydrogenases, catalytic domain"/>
    <property type="match status" value="1"/>
</dbReference>
<feature type="domain" description="Enoyl reductase (ER)" evidence="1">
    <location>
        <begin position="14"/>
        <end position="320"/>
    </location>
</feature>
<dbReference type="AlphaFoldDB" id="A0A1H8JAT0"/>
<dbReference type="InterPro" id="IPR013149">
    <property type="entry name" value="ADH-like_C"/>
</dbReference>